<dbReference type="Gene3D" id="3.30.365.10">
    <property type="entry name" value="Aldehyde oxidase/xanthine dehydrogenase, molybdopterin binding domain"/>
    <property type="match status" value="4"/>
</dbReference>
<comment type="caution">
    <text evidence="4">The sequence shown here is derived from an EMBL/GenBank/DDBJ whole genome shotgun (WGS) entry which is preliminary data.</text>
</comment>
<dbReference type="OrthoDB" id="135295at2"/>
<dbReference type="AlphaFoldDB" id="A0A229TC98"/>
<keyword evidence="1" id="KW-0500">Molybdenum</keyword>
<dbReference type="RefSeq" id="WP_093947639.1">
    <property type="nucleotide sequence ID" value="NZ_NMUL01000009.1"/>
</dbReference>
<dbReference type="SUPFAM" id="SSF56003">
    <property type="entry name" value="Molybdenum cofactor-binding domain"/>
    <property type="match status" value="1"/>
</dbReference>
<dbReference type="GO" id="GO:0016491">
    <property type="term" value="F:oxidoreductase activity"/>
    <property type="evidence" value="ECO:0007669"/>
    <property type="project" value="UniProtKB-KW"/>
</dbReference>
<dbReference type="InterPro" id="IPR008274">
    <property type="entry name" value="AldOxase/xan_DH_MoCoBD1"/>
</dbReference>
<dbReference type="Pfam" id="PF20256">
    <property type="entry name" value="MoCoBD_2"/>
    <property type="match status" value="1"/>
</dbReference>
<dbReference type="InterPro" id="IPR036856">
    <property type="entry name" value="Ald_Oxase/Xan_DH_a/b_sf"/>
</dbReference>
<feature type="domain" description="Aldehyde oxidase/xanthine dehydrogenase a/b hammerhead" evidence="3">
    <location>
        <begin position="12"/>
        <end position="119"/>
    </location>
</feature>
<organism evidence="4 5">
    <name type="scientific">Amycolatopsis vastitatis</name>
    <dbReference type="NCBI Taxonomy" id="1905142"/>
    <lineage>
        <taxon>Bacteria</taxon>
        <taxon>Bacillati</taxon>
        <taxon>Actinomycetota</taxon>
        <taxon>Actinomycetes</taxon>
        <taxon>Pseudonocardiales</taxon>
        <taxon>Pseudonocardiaceae</taxon>
        <taxon>Amycolatopsis</taxon>
    </lineage>
</organism>
<dbReference type="InterPro" id="IPR016208">
    <property type="entry name" value="Ald_Oxase/xanthine_DH-like"/>
</dbReference>
<evidence type="ECO:0000256" key="1">
    <source>
        <dbReference type="ARBA" id="ARBA00022505"/>
    </source>
</evidence>
<dbReference type="InterPro" id="IPR037165">
    <property type="entry name" value="AldOxase/xan_DH_Mopterin-bd_sf"/>
</dbReference>
<dbReference type="EMBL" id="NMUL01000009">
    <property type="protein sequence ID" value="OXM68885.1"/>
    <property type="molecule type" value="Genomic_DNA"/>
</dbReference>
<keyword evidence="5" id="KW-1185">Reference proteome</keyword>
<dbReference type="InterPro" id="IPR000674">
    <property type="entry name" value="Ald_Oxase/Xan_DH_a/b"/>
</dbReference>
<dbReference type="SMART" id="SM01008">
    <property type="entry name" value="Ald_Xan_dh_C"/>
    <property type="match status" value="1"/>
</dbReference>
<protein>
    <submittedName>
        <fullName evidence="4">Carbon monoxide dehydrogenase</fullName>
    </submittedName>
</protein>
<dbReference type="Gene3D" id="3.90.1170.50">
    <property type="entry name" value="Aldehyde oxidase/xanthine dehydrogenase, a/b hammerhead"/>
    <property type="match status" value="1"/>
</dbReference>
<name>A0A229TC98_9PSEU</name>
<evidence type="ECO:0000313" key="4">
    <source>
        <dbReference type="EMBL" id="OXM68885.1"/>
    </source>
</evidence>
<reference evidence="5" key="1">
    <citation type="submission" date="2017-07" db="EMBL/GenBank/DDBJ databases">
        <title>Comparative genome mining reveals phylogenetic distribution patterns of secondary metabolites in Amycolatopsis.</title>
        <authorList>
            <person name="Adamek M."/>
            <person name="Alanjary M."/>
            <person name="Sales-Ortells H."/>
            <person name="Goodfellow M."/>
            <person name="Bull A.T."/>
            <person name="Kalinowski J."/>
            <person name="Ziemert N."/>
        </authorList>
    </citation>
    <scope>NUCLEOTIDE SEQUENCE [LARGE SCALE GENOMIC DNA]</scope>
    <source>
        <strain evidence="5">H5</strain>
    </source>
</reference>
<dbReference type="InterPro" id="IPR046867">
    <property type="entry name" value="AldOxase/xan_DH_MoCoBD2"/>
</dbReference>
<dbReference type="SUPFAM" id="SSF54665">
    <property type="entry name" value="CO dehydrogenase molybdoprotein N-domain-like"/>
    <property type="match status" value="1"/>
</dbReference>
<evidence type="ECO:0000259" key="3">
    <source>
        <dbReference type="SMART" id="SM01008"/>
    </source>
</evidence>
<dbReference type="Pfam" id="PF02738">
    <property type="entry name" value="MoCoBD_1"/>
    <property type="match status" value="1"/>
</dbReference>
<evidence type="ECO:0000313" key="5">
    <source>
        <dbReference type="Proteomes" id="UP000215199"/>
    </source>
</evidence>
<sequence>MITRLDAPLKVTGQAKYGADHNFPGMVYGYVVLSTIAHGEIEAMDFAAAREAPGVLGVYSPFDPLALRTPTTMFGEAWVPLQDKEVTYYGQPIGFVVAETFEQARDAAALVTIAYRPLPARTSLAEGLADAEDAPPARDGAPPTLEVLEDGVETFEDALAASPVVVEATYSTATQNHAAMEPHSAVAVWDDGELTVYSGNQASNLQAEYLAMALDLPTEAVHAVNPFVGGAFGGKAMVSTPLFLAAAAARDLGRPVKAALAREQVFTATAGRAATVQKMTLGAERDGSLVALRHDSWCSTDAAGSFVEPTSHGTSREWYATRNLAISQKIVPLNVPPTTFMRAPGEAPGSFALESAMDELAVALGMDPVELRIKNNSIAPPGKDLQWASKHLDECFRVGAQRFGWAHRPPGTRTDGDWLVGMGVATAMFPALRFPATVGITLNADDTAVVATSGADPGTGLLTVLSLVGAESLDIPADRITPKLGDSALPPGGLSGGSTATASAGTAIMLAATKAIDELVALASDAGAPFEGREVTYADGRLFADGETMTFGELLRTLGRETLEVTGSSAPGEELTKHSFSSWGAQFVEVRVHKWTREARVSRMLGVFDAGRIINDQAARSQLMGGMIWGVSAALHEGLEIEANGRLANGDFASYLIPVNADIPEVDVHFVEYPDTLHNAVGARGLGEIGTVGVAAAVANAVYNATGVRVRHIPITIEDLLAE</sequence>
<dbReference type="Pfam" id="PF01315">
    <property type="entry name" value="Ald_Xan_dh_C"/>
    <property type="match status" value="1"/>
</dbReference>
<gene>
    <name evidence="4" type="ORF">CF165_12495</name>
</gene>
<accession>A0A229TC98</accession>
<dbReference type="Proteomes" id="UP000215199">
    <property type="component" value="Unassembled WGS sequence"/>
</dbReference>
<dbReference type="GO" id="GO:0005506">
    <property type="term" value="F:iron ion binding"/>
    <property type="evidence" value="ECO:0007669"/>
    <property type="project" value="InterPro"/>
</dbReference>
<proteinExistence type="predicted"/>
<evidence type="ECO:0000256" key="2">
    <source>
        <dbReference type="ARBA" id="ARBA00023002"/>
    </source>
</evidence>
<dbReference type="PANTHER" id="PTHR11908:SF132">
    <property type="entry name" value="ALDEHYDE OXIDASE 1-RELATED"/>
    <property type="match status" value="1"/>
</dbReference>
<dbReference type="PANTHER" id="PTHR11908">
    <property type="entry name" value="XANTHINE DEHYDROGENASE"/>
    <property type="match status" value="1"/>
</dbReference>
<keyword evidence="2" id="KW-0560">Oxidoreductase</keyword>